<keyword evidence="3" id="KW-0804">Transcription</keyword>
<dbReference type="GO" id="GO:0003677">
    <property type="term" value="F:DNA binding"/>
    <property type="evidence" value="ECO:0007669"/>
    <property type="project" value="UniProtKB-KW"/>
</dbReference>
<dbReference type="Gene3D" id="3.30.450.40">
    <property type="match status" value="1"/>
</dbReference>
<evidence type="ECO:0000313" key="6">
    <source>
        <dbReference type="EMBL" id="QKV19603.1"/>
    </source>
</evidence>
<organism evidence="6 7">
    <name type="scientific">Oricola thermophila</name>
    <dbReference type="NCBI Taxonomy" id="2742145"/>
    <lineage>
        <taxon>Bacteria</taxon>
        <taxon>Pseudomonadati</taxon>
        <taxon>Pseudomonadota</taxon>
        <taxon>Alphaproteobacteria</taxon>
        <taxon>Hyphomicrobiales</taxon>
        <taxon>Ahrensiaceae</taxon>
        <taxon>Oricola</taxon>
    </lineage>
</organism>
<feature type="domain" description="HTH iclR-type" evidence="4">
    <location>
        <begin position="4"/>
        <end position="65"/>
    </location>
</feature>
<dbReference type="GO" id="GO:0003700">
    <property type="term" value="F:DNA-binding transcription factor activity"/>
    <property type="evidence" value="ECO:0007669"/>
    <property type="project" value="TreeGrafter"/>
</dbReference>
<dbReference type="PROSITE" id="PS51077">
    <property type="entry name" value="HTH_ICLR"/>
    <property type="match status" value="1"/>
</dbReference>
<reference evidence="6 7" key="1">
    <citation type="submission" date="2020-06" db="EMBL/GenBank/DDBJ databases">
        <title>Oricola thermophila sp. nov. isolated from a tidal sediments.</title>
        <authorList>
            <person name="Kwon K.K."/>
            <person name="Yang S.-H."/>
            <person name="Park M.-J."/>
        </authorList>
    </citation>
    <scope>NUCLEOTIDE SEQUENCE [LARGE SCALE GENOMIC DNA]</scope>
    <source>
        <strain evidence="6 7">MEBiC13590</strain>
    </source>
</reference>
<dbReference type="InterPro" id="IPR036388">
    <property type="entry name" value="WH-like_DNA-bd_sf"/>
</dbReference>
<dbReference type="InterPro" id="IPR036390">
    <property type="entry name" value="WH_DNA-bd_sf"/>
</dbReference>
<feature type="domain" description="IclR-ED" evidence="5">
    <location>
        <begin position="66"/>
        <end position="249"/>
    </location>
</feature>
<dbReference type="Proteomes" id="UP000509367">
    <property type="component" value="Chromosome"/>
</dbReference>
<dbReference type="InterPro" id="IPR005471">
    <property type="entry name" value="Tscrpt_reg_IclR_N"/>
</dbReference>
<dbReference type="InterPro" id="IPR014757">
    <property type="entry name" value="Tscrpt_reg_IclR_C"/>
</dbReference>
<proteinExistence type="predicted"/>
<evidence type="ECO:0000256" key="3">
    <source>
        <dbReference type="ARBA" id="ARBA00023163"/>
    </source>
</evidence>
<keyword evidence="7" id="KW-1185">Reference proteome</keyword>
<dbReference type="PANTHER" id="PTHR30136">
    <property type="entry name" value="HELIX-TURN-HELIX TRANSCRIPTIONAL REGULATOR, ICLR FAMILY"/>
    <property type="match status" value="1"/>
</dbReference>
<dbReference type="SMART" id="SM00346">
    <property type="entry name" value="HTH_ICLR"/>
    <property type="match status" value="1"/>
</dbReference>
<evidence type="ECO:0000259" key="5">
    <source>
        <dbReference type="PROSITE" id="PS51078"/>
    </source>
</evidence>
<name>A0A6N1VGE7_9HYPH</name>
<dbReference type="AlphaFoldDB" id="A0A6N1VGE7"/>
<dbReference type="PROSITE" id="PS51078">
    <property type="entry name" value="ICLR_ED"/>
    <property type="match status" value="1"/>
</dbReference>
<dbReference type="Gene3D" id="1.10.10.10">
    <property type="entry name" value="Winged helix-like DNA-binding domain superfamily/Winged helix DNA-binding domain"/>
    <property type="match status" value="1"/>
</dbReference>
<evidence type="ECO:0000256" key="2">
    <source>
        <dbReference type="ARBA" id="ARBA00023125"/>
    </source>
</evidence>
<dbReference type="Pfam" id="PF09339">
    <property type="entry name" value="HTH_IclR"/>
    <property type="match status" value="1"/>
</dbReference>
<gene>
    <name evidence="6" type="ORF">HTY61_14660</name>
</gene>
<evidence type="ECO:0000259" key="4">
    <source>
        <dbReference type="PROSITE" id="PS51077"/>
    </source>
</evidence>
<protein>
    <submittedName>
        <fullName evidence="6">IclR family transcriptional regulator</fullName>
    </submittedName>
</protein>
<keyword evidence="1" id="KW-0805">Transcription regulation</keyword>
<dbReference type="EMBL" id="CP054836">
    <property type="protein sequence ID" value="QKV19603.1"/>
    <property type="molecule type" value="Genomic_DNA"/>
</dbReference>
<keyword evidence="2" id="KW-0238">DNA-binding</keyword>
<evidence type="ECO:0000256" key="1">
    <source>
        <dbReference type="ARBA" id="ARBA00023015"/>
    </source>
</evidence>
<dbReference type="InterPro" id="IPR050707">
    <property type="entry name" value="HTH_MetabolicPath_Reg"/>
</dbReference>
<evidence type="ECO:0000313" key="7">
    <source>
        <dbReference type="Proteomes" id="UP000509367"/>
    </source>
</evidence>
<dbReference type="Pfam" id="PF01614">
    <property type="entry name" value="IclR_C"/>
    <property type="match status" value="1"/>
</dbReference>
<dbReference type="KEGG" id="orm:HTY61_14660"/>
<dbReference type="GO" id="GO:0045892">
    <property type="term" value="P:negative regulation of DNA-templated transcription"/>
    <property type="evidence" value="ECO:0007669"/>
    <property type="project" value="TreeGrafter"/>
</dbReference>
<dbReference type="SUPFAM" id="SSF55781">
    <property type="entry name" value="GAF domain-like"/>
    <property type="match status" value="1"/>
</dbReference>
<accession>A0A6N1VGE7</accession>
<dbReference type="PANTHER" id="PTHR30136:SF24">
    <property type="entry name" value="HTH-TYPE TRANSCRIPTIONAL REPRESSOR ALLR"/>
    <property type="match status" value="1"/>
</dbReference>
<dbReference type="InterPro" id="IPR029016">
    <property type="entry name" value="GAF-like_dom_sf"/>
</dbReference>
<sequence length="256" mass="28680">MSEMNSLERVLALLDVFAEDRLEWTPEELMAELGYSRPTLYRYLKTLKEAGFLASMPTGGFTLGPRVVEMDFLMRKSDRLAQYAQPHLERFAADYPCAALLVRWYGRKQLVVASECMTPGHENEYPRGRPLPIARGATSRAIMAHMTRRRLQAHIEANIEELAGAGLGDTVEEVMGELRRVRRRGYAYSHGDVTRDMTGIASPIFDGGTSPVATFCVTMYTERTTPELIERIGRRICDISAELSAKMAENRLAAGA</sequence>
<dbReference type="SUPFAM" id="SSF46785">
    <property type="entry name" value="Winged helix' DNA-binding domain"/>
    <property type="match status" value="1"/>
</dbReference>